<evidence type="ECO:0000313" key="1">
    <source>
        <dbReference type="EMBL" id="DAD76310.1"/>
    </source>
</evidence>
<sequence>MYKIVYNKNTKQIISYTKITSKFVTIGIGGNDLAVADVSSIPTHNAGKTLFYENGRIVVKG</sequence>
<organism evidence="1">
    <name type="scientific">Siphoviridae sp. cttDR14</name>
    <dbReference type="NCBI Taxonomy" id="2826490"/>
    <lineage>
        <taxon>Viruses</taxon>
        <taxon>Duplodnaviria</taxon>
        <taxon>Heunggongvirae</taxon>
        <taxon>Uroviricota</taxon>
        <taxon>Caudoviricetes</taxon>
    </lineage>
</organism>
<reference evidence="1" key="1">
    <citation type="journal article" date="2021" name="Proc. Natl. Acad. Sci. U.S.A.">
        <title>A Catalog of Tens of Thousands of Viruses from Human Metagenomes Reveals Hidden Associations with Chronic Diseases.</title>
        <authorList>
            <person name="Tisza M.J."/>
            <person name="Buck C.B."/>
        </authorList>
    </citation>
    <scope>NUCLEOTIDE SEQUENCE</scope>
    <source>
        <strain evidence="1">CttDR14</strain>
    </source>
</reference>
<name>A0A8S5M2A1_9CAUD</name>
<protein>
    <submittedName>
        <fullName evidence="1">Uncharacterized protein</fullName>
    </submittedName>
</protein>
<accession>A0A8S5M2A1</accession>
<proteinExistence type="predicted"/>
<dbReference type="EMBL" id="BK014798">
    <property type="protein sequence ID" value="DAD76310.1"/>
    <property type="molecule type" value="Genomic_DNA"/>
</dbReference>